<dbReference type="Proteomes" id="UP000306102">
    <property type="component" value="Unassembled WGS sequence"/>
</dbReference>
<keyword evidence="2" id="KW-1185">Reference proteome</keyword>
<gene>
    <name evidence="1" type="ORF">TEA_029504</name>
</gene>
<dbReference type="AlphaFoldDB" id="A0A4S4DTX8"/>
<dbReference type="Gene3D" id="3.80.10.10">
    <property type="entry name" value="Ribonuclease Inhibitor"/>
    <property type="match status" value="1"/>
</dbReference>
<proteinExistence type="predicted"/>
<dbReference type="InterPro" id="IPR032675">
    <property type="entry name" value="LRR_dom_sf"/>
</dbReference>
<dbReference type="SUPFAM" id="SSF52047">
    <property type="entry name" value="RNI-like"/>
    <property type="match status" value="1"/>
</dbReference>
<protein>
    <submittedName>
        <fullName evidence="1">Uncharacterized protein</fullName>
    </submittedName>
</protein>
<reference evidence="1 2" key="1">
    <citation type="journal article" date="2018" name="Proc. Natl. Acad. Sci. U.S.A.">
        <title>Draft genome sequence of Camellia sinensis var. sinensis provides insights into the evolution of the tea genome and tea quality.</title>
        <authorList>
            <person name="Wei C."/>
            <person name="Yang H."/>
            <person name="Wang S."/>
            <person name="Zhao J."/>
            <person name="Liu C."/>
            <person name="Gao L."/>
            <person name="Xia E."/>
            <person name="Lu Y."/>
            <person name="Tai Y."/>
            <person name="She G."/>
            <person name="Sun J."/>
            <person name="Cao H."/>
            <person name="Tong W."/>
            <person name="Gao Q."/>
            <person name="Li Y."/>
            <person name="Deng W."/>
            <person name="Jiang X."/>
            <person name="Wang W."/>
            <person name="Chen Q."/>
            <person name="Zhang S."/>
            <person name="Li H."/>
            <person name="Wu J."/>
            <person name="Wang P."/>
            <person name="Li P."/>
            <person name="Shi C."/>
            <person name="Zheng F."/>
            <person name="Jian J."/>
            <person name="Huang B."/>
            <person name="Shan D."/>
            <person name="Shi M."/>
            <person name="Fang C."/>
            <person name="Yue Y."/>
            <person name="Li F."/>
            <person name="Li D."/>
            <person name="Wei S."/>
            <person name="Han B."/>
            <person name="Jiang C."/>
            <person name="Yin Y."/>
            <person name="Xia T."/>
            <person name="Zhang Z."/>
            <person name="Bennetzen J.L."/>
            <person name="Zhao S."/>
            <person name="Wan X."/>
        </authorList>
    </citation>
    <scope>NUCLEOTIDE SEQUENCE [LARGE SCALE GENOMIC DNA]</scope>
    <source>
        <strain evidence="2">cv. Shuchazao</strain>
        <tissue evidence="1">Leaf</tissue>
    </source>
</reference>
<name>A0A4S4DTX8_CAMSN</name>
<evidence type="ECO:0000313" key="2">
    <source>
        <dbReference type="Proteomes" id="UP000306102"/>
    </source>
</evidence>
<sequence>MKNLKILRCPLAKCFRNHHLVAIADALPWLEELGIQFSGNNFDSKSAKYMVTDAGIEVMSRKLRRLRKIDITGQMLDPIPVYKIDSFTFENSMTYATSLRDLVLEPYGDHDRILSSISTVGIPLEKILIYEDSGLSLHGLTTFLCACPSLTHLTLHDIDFLNDDSMRDLCQYLSSLVYIKLSCSTLTATTFFLLTKECPLLSEIDLGFLKLQVEDDLDMAHKAYGPQQTTPNPSLGTHSITRLAKPRTAGGHLDMEGQWHSGTWQVIWWNHPPESELEELGPAQPIHPRRTALSVGAVCGKLWFIRALVVFTIAGALLSHRYLFLSPISEEHCNYFKFVDDDDYDMISNVAPRTSIRSEEFNDPSTRVYEMDNEFQEHAFGEFDGCPYGLNELYNFNGILFSIIVDRHVEFIPDMLIEWTEWTCWIMDYGLNGHVEFMDYDEHDYEWTC</sequence>
<accession>A0A4S4DTX8</accession>
<dbReference type="EMBL" id="SDRB02010400">
    <property type="protein sequence ID" value="THG06721.1"/>
    <property type="molecule type" value="Genomic_DNA"/>
</dbReference>
<organism evidence="1 2">
    <name type="scientific">Camellia sinensis var. sinensis</name>
    <name type="common">China tea</name>
    <dbReference type="NCBI Taxonomy" id="542762"/>
    <lineage>
        <taxon>Eukaryota</taxon>
        <taxon>Viridiplantae</taxon>
        <taxon>Streptophyta</taxon>
        <taxon>Embryophyta</taxon>
        <taxon>Tracheophyta</taxon>
        <taxon>Spermatophyta</taxon>
        <taxon>Magnoliopsida</taxon>
        <taxon>eudicotyledons</taxon>
        <taxon>Gunneridae</taxon>
        <taxon>Pentapetalae</taxon>
        <taxon>asterids</taxon>
        <taxon>Ericales</taxon>
        <taxon>Theaceae</taxon>
        <taxon>Camellia</taxon>
    </lineage>
</organism>
<comment type="caution">
    <text evidence="1">The sequence shown here is derived from an EMBL/GenBank/DDBJ whole genome shotgun (WGS) entry which is preliminary data.</text>
</comment>
<evidence type="ECO:0000313" key="1">
    <source>
        <dbReference type="EMBL" id="THG06721.1"/>
    </source>
</evidence>
<dbReference type="STRING" id="542762.A0A4S4DTX8"/>